<dbReference type="AlphaFoldDB" id="A0A545SL44"/>
<dbReference type="PANTHER" id="PTHR48080:SF2">
    <property type="entry name" value="D-GALACTONATE DEHYDRATASE"/>
    <property type="match status" value="1"/>
</dbReference>
<sequence length="399" mass="42539">MNKNNPNQIGLKCGINSMTETRKVKQIEVFALSCAVDGGPVSTLALMPVRNGLLIRIEDEHGAFGWGEAWCNYPPKGNVAKLNLMQDPIGPMLVGRDVSDWRGVRPKLENELARMMIHTGEFGPFAHCLAAIDMAVADMAARVAGVPMSRMLAEDPLAQAQVYASSPSAEAPEELAARLTSEGHSGVKIKIGFDPERDRDVLSRFRAHDSQGMFVGVDANQNWRVGQAITAISDLAGFDLGFVEEPIMADAPRADWVRVAQLVDVPLAGGENVTSASQFADHVTTGSLKVIQPDVAKWGGISGCFDAGRHALAHGAGVTLHYMGTALGLAASFHVLAALKADGRVELDANPNPLRTDLGDIALKPTNGYVPLPEGAGFGFVPDLEALKRFSVATITIKE</sequence>
<accession>A0A545SL44</accession>
<dbReference type="GO" id="GO:0000287">
    <property type="term" value="F:magnesium ion binding"/>
    <property type="evidence" value="ECO:0007669"/>
    <property type="project" value="UniProtKB-ARBA"/>
</dbReference>
<dbReference type="Pfam" id="PF13378">
    <property type="entry name" value="MR_MLE_C"/>
    <property type="match status" value="1"/>
</dbReference>
<dbReference type="GO" id="GO:0016829">
    <property type="term" value="F:lyase activity"/>
    <property type="evidence" value="ECO:0007669"/>
    <property type="project" value="UniProtKB-KW"/>
</dbReference>
<dbReference type="InterPro" id="IPR013341">
    <property type="entry name" value="Mandelate_racemase_N_dom"/>
</dbReference>
<evidence type="ECO:0000313" key="4">
    <source>
        <dbReference type="Proteomes" id="UP000315816"/>
    </source>
</evidence>
<feature type="domain" description="Mandelate racemase/muconate lactonizing enzyme C-terminal" evidence="2">
    <location>
        <begin position="172"/>
        <end position="266"/>
    </location>
</feature>
<organism evidence="3 4">
    <name type="scientific">Aliiroseovarius halocynthiae</name>
    <dbReference type="NCBI Taxonomy" id="985055"/>
    <lineage>
        <taxon>Bacteria</taxon>
        <taxon>Pseudomonadati</taxon>
        <taxon>Pseudomonadota</taxon>
        <taxon>Alphaproteobacteria</taxon>
        <taxon>Rhodobacterales</taxon>
        <taxon>Paracoccaceae</taxon>
        <taxon>Aliiroseovarius</taxon>
    </lineage>
</organism>
<dbReference type="SFLD" id="SFLDS00001">
    <property type="entry name" value="Enolase"/>
    <property type="match status" value="1"/>
</dbReference>
<evidence type="ECO:0000313" key="3">
    <source>
        <dbReference type="EMBL" id="TQV65705.1"/>
    </source>
</evidence>
<keyword evidence="1" id="KW-0456">Lyase</keyword>
<keyword evidence="4" id="KW-1185">Reference proteome</keyword>
<dbReference type="InterPro" id="IPR029065">
    <property type="entry name" value="Enolase_C-like"/>
</dbReference>
<name>A0A545SL44_9RHOB</name>
<gene>
    <name evidence="3" type="ORF">FIL88_16065</name>
</gene>
<dbReference type="PROSITE" id="PS00909">
    <property type="entry name" value="MR_MLE_2"/>
    <property type="match status" value="1"/>
</dbReference>
<proteinExistence type="predicted"/>
<dbReference type="InterPro" id="IPR034593">
    <property type="entry name" value="DgoD-like"/>
</dbReference>
<dbReference type="EMBL" id="VICH01000018">
    <property type="protein sequence ID" value="TQV65705.1"/>
    <property type="molecule type" value="Genomic_DNA"/>
</dbReference>
<dbReference type="SMART" id="SM00922">
    <property type="entry name" value="MR_MLE"/>
    <property type="match status" value="1"/>
</dbReference>
<dbReference type="InterPro" id="IPR013342">
    <property type="entry name" value="Mandelate_racemase_C"/>
</dbReference>
<dbReference type="SUPFAM" id="SSF54826">
    <property type="entry name" value="Enolase N-terminal domain-like"/>
    <property type="match status" value="1"/>
</dbReference>
<dbReference type="InterPro" id="IPR036849">
    <property type="entry name" value="Enolase-like_C_sf"/>
</dbReference>
<dbReference type="OrthoDB" id="9802699at2"/>
<evidence type="ECO:0000256" key="1">
    <source>
        <dbReference type="ARBA" id="ARBA00023239"/>
    </source>
</evidence>
<dbReference type="SUPFAM" id="SSF51604">
    <property type="entry name" value="Enolase C-terminal domain-like"/>
    <property type="match status" value="1"/>
</dbReference>
<evidence type="ECO:0000259" key="2">
    <source>
        <dbReference type="SMART" id="SM00922"/>
    </source>
</evidence>
<dbReference type="PANTHER" id="PTHR48080">
    <property type="entry name" value="D-GALACTONATE DEHYDRATASE-RELATED"/>
    <property type="match status" value="1"/>
</dbReference>
<protein>
    <submittedName>
        <fullName evidence="3">Mandelate racemase/muconate lactonizing enzyme family protein</fullName>
    </submittedName>
</protein>
<reference evidence="3 4" key="1">
    <citation type="submission" date="2019-06" db="EMBL/GenBank/DDBJ databases">
        <title>A novel species of marine bacteria.</title>
        <authorList>
            <person name="Wang Y."/>
        </authorList>
    </citation>
    <scope>NUCLEOTIDE SEQUENCE [LARGE SCALE GENOMIC DNA]</scope>
    <source>
        <strain evidence="3 4">MA1-10</strain>
    </source>
</reference>
<dbReference type="Gene3D" id="3.20.20.120">
    <property type="entry name" value="Enolase-like C-terminal domain"/>
    <property type="match status" value="1"/>
</dbReference>
<comment type="caution">
    <text evidence="3">The sequence shown here is derived from an EMBL/GenBank/DDBJ whole genome shotgun (WGS) entry which is preliminary data.</text>
</comment>
<dbReference type="InterPro" id="IPR018110">
    <property type="entry name" value="Mandel_Rmase/mucon_lact_enz_CS"/>
</dbReference>
<dbReference type="GO" id="GO:0009063">
    <property type="term" value="P:amino acid catabolic process"/>
    <property type="evidence" value="ECO:0007669"/>
    <property type="project" value="InterPro"/>
</dbReference>
<dbReference type="CDD" id="cd03316">
    <property type="entry name" value="MR_like"/>
    <property type="match status" value="1"/>
</dbReference>
<dbReference type="Gene3D" id="3.30.390.10">
    <property type="entry name" value="Enolase-like, N-terminal domain"/>
    <property type="match status" value="1"/>
</dbReference>
<dbReference type="Pfam" id="PF02746">
    <property type="entry name" value="MR_MLE_N"/>
    <property type="match status" value="1"/>
</dbReference>
<dbReference type="Proteomes" id="UP000315816">
    <property type="component" value="Unassembled WGS sequence"/>
</dbReference>
<dbReference type="InterPro" id="IPR029017">
    <property type="entry name" value="Enolase-like_N"/>
</dbReference>